<protein>
    <recommendedName>
        <fullName evidence="2">Orc1-like AAA ATPase domain-containing protein</fullName>
    </recommendedName>
</protein>
<dbReference type="InterPro" id="IPR041664">
    <property type="entry name" value="AAA_16"/>
</dbReference>
<dbReference type="InterPro" id="IPR053159">
    <property type="entry name" value="Hybrid_Histidine_Kinase"/>
</dbReference>
<dbReference type="InterPro" id="IPR027417">
    <property type="entry name" value="P-loop_NTPase"/>
</dbReference>
<dbReference type="PANTHER" id="PTHR43642:SF1">
    <property type="entry name" value="HYBRID SIGNAL TRANSDUCTION HISTIDINE KINASE G"/>
    <property type="match status" value="1"/>
</dbReference>
<evidence type="ECO:0000259" key="2">
    <source>
        <dbReference type="Pfam" id="PF13191"/>
    </source>
</evidence>
<reference evidence="3" key="1">
    <citation type="submission" date="2021-01" db="EMBL/GenBank/DDBJ databases">
        <authorList>
            <person name="Corre E."/>
            <person name="Pelletier E."/>
            <person name="Niang G."/>
            <person name="Scheremetjew M."/>
            <person name="Finn R."/>
            <person name="Kale V."/>
            <person name="Holt S."/>
            <person name="Cochrane G."/>
            <person name="Meng A."/>
            <person name="Brown T."/>
            <person name="Cohen L."/>
        </authorList>
    </citation>
    <scope>NUCLEOTIDE SEQUENCE</scope>
    <source>
        <strain evidence="3">Isolate 1302-5</strain>
    </source>
</reference>
<feature type="region of interest" description="Disordered" evidence="1">
    <location>
        <begin position="1"/>
        <end position="58"/>
    </location>
</feature>
<sequence length="1129" mass="126739">MEDKAAYDDDKAEASDSSSCSRLFLKDNEAGAQKGRSHSHNDEVSLKSQGSHRQRNQTHLDFRTDVLYGRDEEVRMLLDSFERVLNTKEYANMDSKVGCDSESIHRQASAILISGYSGTGKSSLSRHLRGPVEHVGGKFLAGKFDQLQADDGGEPYSAVAFAFDGICKGILNDSAEDINRIREKIVSELGTEAGLLTEILPSLDQIIGEQPAKTTVSGVEAQKRLKFAFRALARSICSPEAPAVVVLDDVQWADEPSLELIQTLLVEEEGPTNKKLNNTLPPSSLLMVLCYRDNEVDMSHPLSFLISDLRSAGVGLTEIKLDNLSRGDTNELISEATRMEKTTCQPLTDIVYRKTQGNCFFVVQFLNSLCRDGLLYRALSGGSVCNINHGENQSDWAWRWNEELISSKDIPDDVVDLMAGRIRKLPPGARDVLQVAACIGSMFDVSILRLVFDSAGERRRSTIGSYAFASLMPRNKRSQSANKDFENSSGENSELLRLLDLIVKEGLIDVILPMERFRFTHDKIQQAAYSLITSKRCASYHYSIGDLIVRTADKAELDRMLFVATDQLNRGKNLISTRTKRADLAALNLRAGKKAMSSAAFSTASKYLRTGIELLGGEQTKWKDTFDLCMRLHNAAAETEYTRGNFTAMEEILAEIFKNARSLDEKLPAYLIYIGSLKARMKVNKALIAGFLLLKQLGEKFPESPGKVSIMSALVKTKCVLRDKSRSDLSILPLMQDKDASAKMLVMDSILQLAFLSRRQLCPLIIFRMIQLSVRLGLHRKSAVAFAAYGMFLCGNLGDVNEGNEFASLALSIVARFRANELLAQVSMIVHLFCRHWQNHIKQSLEPLLHGYRTGMQVGDVHYGLMCSFIFGKAAIQSGKSLAALETEMMTFTRQMKHHKQEAVYRNFCPPLQYVQNMLGRSNIPTKLTGETMNEDEFLKHHPSRNDSKNLLCYIQIYKMKLAYFFGDIELAVKMAEASRIIALLSPSSFDAYDHAFFEALISCEMARRCSKSMRWERLAKKRLKRLKKAGQHAMANCQQKILLVKAELFALKKQHEKASKTFEDAIATAGRNNFINDEAMAHERAWLFFESTGDHFKSSHHYVRAYNCFLQWGAEGKAEQLYKEQTRR</sequence>
<name>A0A7S4IBU6_9STRA</name>
<dbReference type="AlphaFoldDB" id="A0A7S4IBU6"/>
<proteinExistence type="predicted"/>
<dbReference type="PANTHER" id="PTHR43642">
    <property type="entry name" value="HYBRID SIGNAL TRANSDUCTION HISTIDINE KINASE G"/>
    <property type="match status" value="1"/>
</dbReference>
<organism evidence="3">
    <name type="scientific">Odontella aurita</name>
    <dbReference type="NCBI Taxonomy" id="265563"/>
    <lineage>
        <taxon>Eukaryota</taxon>
        <taxon>Sar</taxon>
        <taxon>Stramenopiles</taxon>
        <taxon>Ochrophyta</taxon>
        <taxon>Bacillariophyta</taxon>
        <taxon>Mediophyceae</taxon>
        <taxon>Biddulphiophycidae</taxon>
        <taxon>Eupodiscales</taxon>
        <taxon>Odontellaceae</taxon>
        <taxon>Odontella</taxon>
    </lineage>
</organism>
<accession>A0A7S4IBU6</accession>
<evidence type="ECO:0000256" key="1">
    <source>
        <dbReference type="SAM" id="MobiDB-lite"/>
    </source>
</evidence>
<dbReference type="InterPro" id="IPR011990">
    <property type="entry name" value="TPR-like_helical_dom_sf"/>
</dbReference>
<feature type="domain" description="Orc1-like AAA ATPase" evidence="2">
    <location>
        <begin position="107"/>
        <end position="269"/>
    </location>
</feature>
<dbReference type="EMBL" id="HBKQ01014019">
    <property type="protein sequence ID" value="CAE2224358.1"/>
    <property type="molecule type" value="Transcribed_RNA"/>
</dbReference>
<dbReference type="SUPFAM" id="SSF52540">
    <property type="entry name" value="P-loop containing nucleoside triphosphate hydrolases"/>
    <property type="match status" value="1"/>
</dbReference>
<dbReference type="SUPFAM" id="SSF48452">
    <property type="entry name" value="TPR-like"/>
    <property type="match status" value="1"/>
</dbReference>
<dbReference type="Pfam" id="PF13191">
    <property type="entry name" value="AAA_16"/>
    <property type="match status" value="1"/>
</dbReference>
<evidence type="ECO:0000313" key="3">
    <source>
        <dbReference type="EMBL" id="CAE2224358.1"/>
    </source>
</evidence>
<gene>
    <name evidence="3" type="ORF">OAUR00152_LOCUS9647</name>
</gene>
<feature type="compositionally biased region" description="Basic and acidic residues" evidence="1">
    <location>
        <begin position="1"/>
        <end position="14"/>
    </location>
</feature>